<dbReference type="AlphaFoldDB" id="A0A1F6EY87"/>
<sequence>MPDFNVIHTKNGFTIVPLKTDFEVRCDKAKEILLQWTLLQRIPADKRVQCKNKILALLSNPLQVNIEPLLTSDERSYAAKWESVLKLVRTMYGDDAAEFALKVLEVERVKN</sequence>
<evidence type="ECO:0000313" key="1">
    <source>
        <dbReference type="EMBL" id="OGG78557.1"/>
    </source>
</evidence>
<reference evidence="1 2" key="1">
    <citation type="journal article" date="2016" name="Nat. Commun.">
        <title>Thousands of microbial genomes shed light on interconnected biogeochemical processes in an aquifer system.</title>
        <authorList>
            <person name="Anantharaman K."/>
            <person name="Brown C.T."/>
            <person name="Hug L.A."/>
            <person name="Sharon I."/>
            <person name="Castelle C.J."/>
            <person name="Probst A.J."/>
            <person name="Thomas B.C."/>
            <person name="Singh A."/>
            <person name="Wilkins M.J."/>
            <person name="Karaoz U."/>
            <person name="Brodie E.L."/>
            <person name="Williams K.H."/>
            <person name="Hubbard S.S."/>
            <person name="Banfield J.F."/>
        </authorList>
    </citation>
    <scope>NUCLEOTIDE SEQUENCE [LARGE SCALE GENOMIC DNA]</scope>
</reference>
<dbReference type="EMBL" id="MFLW01000005">
    <property type="protein sequence ID" value="OGG78557.1"/>
    <property type="molecule type" value="Genomic_DNA"/>
</dbReference>
<accession>A0A1F6EY87</accession>
<dbReference type="Proteomes" id="UP000178811">
    <property type="component" value="Unassembled WGS sequence"/>
</dbReference>
<organism evidence="1 2">
    <name type="scientific">Candidatus Kaiserbacteria bacterium RIFCSPLOWO2_01_FULL_52_12b</name>
    <dbReference type="NCBI Taxonomy" id="1798509"/>
    <lineage>
        <taxon>Bacteria</taxon>
        <taxon>Candidatus Kaiseribacteriota</taxon>
    </lineage>
</organism>
<comment type="caution">
    <text evidence="1">The sequence shown here is derived from an EMBL/GenBank/DDBJ whole genome shotgun (WGS) entry which is preliminary data.</text>
</comment>
<evidence type="ECO:0000313" key="2">
    <source>
        <dbReference type="Proteomes" id="UP000178811"/>
    </source>
</evidence>
<protein>
    <submittedName>
        <fullName evidence="1">Uncharacterized protein</fullName>
    </submittedName>
</protein>
<name>A0A1F6EY87_9BACT</name>
<proteinExistence type="predicted"/>
<gene>
    <name evidence="1" type="ORF">A3A36_00240</name>
</gene>